<reference evidence="1 2" key="2">
    <citation type="journal article" date="2012" name="Stand. Genomic Sci.">
        <title>Complete genome sequence of the aquatic bacterium Runella slithyformis type strain (LSU 4(T)).</title>
        <authorList>
            <person name="Copeland A."/>
            <person name="Zhang X."/>
            <person name="Misra M."/>
            <person name="Lapidus A."/>
            <person name="Nolan M."/>
            <person name="Lucas S."/>
            <person name="Deshpande S."/>
            <person name="Cheng J.F."/>
            <person name="Tapia R."/>
            <person name="Goodwin L.A."/>
            <person name="Pitluck S."/>
            <person name="Liolios K."/>
            <person name="Pagani I."/>
            <person name="Ivanova N."/>
            <person name="Mikhailova N."/>
            <person name="Pati A."/>
            <person name="Chen A."/>
            <person name="Palaniappan K."/>
            <person name="Land M."/>
            <person name="Hauser L."/>
            <person name="Pan C."/>
            <person name="Jeffries C.D."/>
            <person name="Detter J.C."/>
            <person name="Brambilla E.M."/>
            <person name="Rohde M."/>
            <person name="Djao O.D."/>
            <person name="Goker M."/>
            <person name="Sikorski J."/>
            <person name="Tindall B.J."/>
            <person name="Woyke T."/>
            <person name="Bristow J."/>
            <person name="Eisen J.A."/>
            <person name="Markowitz V."/>
            <person name="Hugenholtz P."/>
            <person name="Kyrpides N.C."/>
            <person name="Klenk H.P."/>
            <person name="Mavromatis K."/>
        </authorList>
    </citation>
    <scope>NUCLEOTIDE SEQUENCE [LARGE SCALE GENOMIC DNA]</scope>
    <source>
        <strain evidence="2">ATCC 29530 / DSM 19594 / LMG 11500 / NCIMB 11436 / LSU 4</strain>
    </source>
</reference>
<evidence type="ECO:0000313" key="2">
    <source>
        <dbReference type="Proteomes" id="UP000000493"/>
    </source>
</evidence>
<protein>
    <submittedName>
        <fullName evidence="1">Uncharacterized protein</fullName>
    </submittedName>
</protein>
<accession>A0A7U3ZRR1</accession>
<keyword evidence="2" id="KW-1185">Reference proteome</keyword>
<proteinExistence type="predicted"/>
<keyword evidence="1" id="KW-0614">Plasmid</keyword>
<reference evidence="2" key="1">
    <citation type="submission" date="2011-06" db="EMBL/GenBank/DDBJ databases">
        <title>The complete genome of plasmid 3 of Runella slithyformis DSM 19594.</title>
        <authorList>
            <consortium name="US DOE Joint Genome Institute (JGI-PGF)"/>
            <person name="Lucas S."/>
            <person name="Han J."/>
            <person name="Lapidus A."/>
            <person name="Bruce D."/>
            <person name="Goodwin L."/>
            <person name="Pitluck S."/>
            <person name="Peters L."/>
            <person name="Kyrpides N."/>
            <person name="Mavromatis K."/>
            <person name="Ivanova N."/>
            <person name="Ovchinnikova G."/>
            <person name="Zhang X."/>
            <person name="Misra M."/>
            <person name="Detter J.C."/>
            <person name="Tapia R."/>
            <person name="Han C."/>
            <person name="Land M."/>
            <person name="Hauser L."/>
            <person name="Markowitz V."/>
            <person name="Cheng J.-F."/>
            <person name="Hugenholtz P."/>
            <person name="Woyke T."/>
            <person name="Wu D."/>
            <person name="Tindall B."/>
            <person name="Faehrich R."/>
            <person name="Brambilla E."/>
            <person name="Klenk H.-P."/>
            <person name="Eisen J.A."/>
        </authorList>
    </citation>
    <scope>NUCLEOTIDE SEQUENCE [LARGE SCALE GENOMIC DNA]</scope>
    <source>
        <strain evidence="2">ATCC 29530 / DSM 19594 / LMG 11500 / NCIMB 11436 / LSU 4</strain>
        <plasmid evidence="2">pRUNSL03</plasmid>
    </source>
</reference>
<dbReference type="AlphaFoldDB" id="A0A7U3ZRR1"/>
<name>A0A7U3ZRR1_RUNSL</name>
<dbReference type="Proteomes" id="UP000000493">
    <property type="component" value="Plasmid pRUNSL03"/>
</dbReference>
<dbReference type="KEGG" id="rsi:Runsl_5871"/>
<dbReference type="EMBL" id="CP002862">
    <property type="protein sequence ID" value="AEI52167.1"/>
    <property type="molecule type" value="Genomic_DNA"/>
</dbReference>
<sequence>MSKIGLNANIYQLTGKYLNLINDLIVEIKTTPNTIDQKKKEELIAFFSKVIDDDTMDPQIQLMTIIIEREFWKKGKLANMTVFIRSLINGLNEKNVTIETAQKLETIVEAFDTEHTVAFDRIKGT</sequence>
<evidence type="ECO:0000313" key="1">
    <source>
        <dbReference type="EMBL" id="AEI52167.1"/>
    </source>
</evidence>
<dbReference type="RefSeq" id="WP_013921748.1">
    <property type="nucleotide sequence ID" value="NC_015694.1"/>
</dbReference>
<gene>
    <name evidence="1" type="ordered locus">Runsl_5871</name>
</gene>
<geneLocation type="plasmid" evidence="1 2">
    <name>pRUNSL03</name>
</geneLocation>
<organism evidence="1 2">
    <name type="scientific">Runella slithyformis (strain ATCC 29530 / DSM 19594 / LMG 11500 / NCIMB 11436 / LSU 4)</name>
    <dbReference type="NCBI Taxonomy" id="761193"/>
    <lineage>
        <taxon>Bacteria</taxon>
        <taxon>Pseudomonadati</taxon>
        <taxon>Bacteroidota</taxon>
        <taxon>Cytophagia</taxon>
        <taxon>Cytophagales</taxon>
        <taxon>Spirosomataceae</taxon>
        <taxon>Runella</taxon>
    </lineage>
</organism>